<organism evidence="10 11">
    <name type="scientific">Ideonella azotifigens</name>
    <dbReference type="NCBI Taxonomy" id="513160"/>
    <lineage>
        <taxon>Bacteria</taxon>
        <taxon>Pseudomonadati</taxon>
        <taxon>Pseudomonadota</taxon>
        <taxon>Betaproteobacteria</taxon>
        <taxon>Burkholderiales</taxon>
        <taxon>Sphaerotilaceae</taxon>
        <taxon>Ideonella</taxon>
    </lineage>
</organism>
<reference evidence="10 11" key="1">
    <citation type="journal article" date="2019" name="Int. J. Syst. Evol. Microbiol.">
        <title>The Global Catalogue of Microorganisms (GCM) 10K type strain sequencing project: providing services to taxonomists for standard genome sequencing and annotation.</title>
        <authorList>
            <consortium name="The Broad Institute Genomics Platform"/>
            <consortium name="The Broad Institute Genome Sequencing Center for Infectious Disease"/>
            <person name="Wu L."/>
            <person name="Ma J."/>
        </authorList>
    </citation>
    <scope>NUCLEOTIDE SEQUENCE [LARGE SCALE GENOMIC DNA]</scope>
    <source>
        <strain evidence="10 11">JCM 15503</strain>
    </source>
</reference>
<keyword evidence="11" id="KW-1185">Reference proteome</keyword>
<dbReference type="SUPFAM" id="SSF53182">
    <property type="entry name" value="Pyrrolidone carboxyl peptidase (pyroglutamate aminopeptidase)"/>
    <property type="match status" value="1"/>
</dbReference>
<feature type="region of interest" description="Disordered" evidence="8">
    <location>
        <begin position="505"/>
        <end position="542"/>
    </location>
</feature>
<feature type="compositionally biased region" description="Polar residues" evidence="8">
    <location>
        <begin position="463"/>
        <end position="472"/>
    </location>
</feature>
<evidence type="ECO:0000256" key="1">
    <source>
        <dbReference type="ARBA" id="ARBA00004752"/>
    </source>
</evidence>
<dbReference type="Gene3D" id="3.40.630.20">
    <property type="entry name" value="Peptidase C15, pyroglutamyl peptidase I-like"/>
    <property type="match status" value="1"/>
</dbReference>
<keyword evidence="4 7" id="KW-0133">Cell shape</keyword>
<dbReference type="SUPFAM" id="SSF141523">
    <property type="entry name" value="L,D-transpeptidase catalytic domain-like"/>
    <property type="match status" value="1"/>
</dbReference>
<dbReference type="Proteomes" id="UP001500279">
    <property type="component" value="Unassembled WGS sequence"/>
</dbReference>
<dbReference type="EMBL" id="BAAAEW010000042">
    <property type="protein sequence ID" value="GAA0764070.1"/>
    <property type="molecule type" value="Genomic_DNA"/>
</dbReference>
<name>A0ABN1KE42_9BURK</name>
<dbReference type="InterPro" id="IPR005490">
    <property type="entry name" value="LD_TPept_cat_dom"/>
</dbReference>
<evidence type="ECO:0000313" key="11">
    <source>
        <dbReference type="Proteomes" id="UP001500279"/>
    </source>
</evidence>
<feature type="domain" description="L,D-TPase catalytic" evidence="9">
    <location>
        <begin position="1"/>
        <end position="129"/>
    </location>
</feature>
<protein>
    <recommendedName>
        <fullName evidence="9">L,D-TPase catalytic domain-containing protein</fullName>
    </recommendedName>
</protein>
<feature type="region of interest" description="Disordered" evidence="8">
    <location>
        <begin position="459"/>
        <end position="484"/>
    </location>
</feature>
<dbReference type="CDD" id="cd16913">
    <property type="entry name" value="YkuD_like"/>
    <property type="match status" value="1"/>
</dbReference>
<evidence type="ECO:0000256" key="6">
    <source>
        <dbReference type="ARBA" id="ARBA00023316"/>
    </source>
</evidence>
<dbReference type="Pfam" id="PF03734">
    <property type="entry name" value="YkuD"/>
    <property type="match status" value="1"/>
</dbReference>
<evidence type="ECO:0000256" key="7">
    <source>
        <dbReference type="PROSITE-ProRule" id="PRU01373"/>
    </source>
</evidence>
<evidence type="ECO:0000259" key="9">
    <source>
        <dbReference type="PROSITE" id="PS52029"/>
    </source>
</evidence>
<feature type="active site" description="Proton donor/acceptor" evidence="7">
    <location>
        <position position="90"/>
    </location>
</feature>
<proteinExistence type="inferred from homology"/>
<evidence type="ECO:0000256" key="8">
    <source>
        <dbReference type="SAM" id="MobiDB-lite"/>
    </source>
</evidence>
<accession>A0ABN1KE42</accession>
<evidence type="ECO:0000256" key="4">
    <source>
        <dbReference type="ARBA" id="ARBA00022960"/>
    </source>
</evidence>
<comment type="caution">
    <text evidence="10">The sequence shown here is derived from an EMBL/GenBank/DDBJ whole genome shotgun (WGS) entry which is preliminary data.</text>
</comment>
<feature type="active site" description="Nucleophile" evidence="7">
    <location>
        <position position="104"/>
    </location>
</feature>
<sequence length="603" mass="63941">MRVQQDSPQRVTATLTDGSTFDGECSTGKGHCCFDDSAGAAAGGACSATRSNQVGNNCTPVGTFTVTKKIGSGPIPFWTQFHDAKSVALHQYSPVNGEPLSHGCVRLHSATAERIYKGSVPGYTKVIVEGLARPKCSDTVLQKEWKGDFDLAGSKPDDGETIQAASVKKLSKQEIKARQDESRSQIREERRALKSALDVGDAGLDAEIADVKSGTTAESKIPRCVPAQTQEEAQLPAAKGAGFLDAAATKTAADFSKALKGTYNTAAAEKVVKKFGDKLWQDATTAARGGGAGSDDRQLYWTRLMLSSALREWNPFWATDADALRRLQAKLLRLLEQTSRGMASADFTGGKDDKRILVSGFDPFGFASGGDIRQSNLSGAAALAMDGETLTDGSTSAQVQSVVYPVRYADFNEGIVENVLRPHLTGANPPHLVMSISQGSTQFELEEFAGRRRSTDNFKDNLGQLSGGSPTNPIEPPGLAAGKEFTKTNVPDATLKSMRGALGRKGAIKEETQVQDLPAGVTAPRKTDSGPPKDAGPSVEGSGGGFLSNEIFYRNSLLIGSSGSKVPTIHLHTPQLAPGTGEKLRNTLIDTIRKVLRAALARI</sequence>
<keyword evidence="6 7" id="KW-0961">Cell wall biogenesis/degradation</keyword>
<comment type="pathway">
    <text evidence="1 7">Cell wall biogenesis; peptidoglycan biosynthesis.</text>
</comment>
<evidence type="ECO:0000256" key="2">
    <source>
        <dbReference type="ARBA" id="ARBA00005992"/>
    </source>
</evidence>
<dbReference type="InterPro" id="IPR036440">
    <property type="entry name" value="Peptidase_C15-like_sf"/>
</dbReference>
<keyword evidence="3" id="KW-0808">Transferase</keyword>
<evidence type="ECO:0000256" key="3">
    <source>
        <dbReference type="ARBA" id="ARBA00022679"/>
    </source>
</evidence>
<evidence type="ECO:0000256" key="5">
    <source>
        <dbReference type="ARBA" id="ARBA00022984"/>
    </source>
</evidence>
<keyword evidence="5 7" id="KW-0573">Peptidoglycan synthesis</keyword>
<dbReference type="PROSITE" id="PS52029">
    <property type="entry name" value="LD_TPASE"/>
    <property type="match status" value="1"/>
</dbReference>
<evidence type="ECO:0000313" key="10">
    <source>
        <dbReference type="EMBL" id="GAA0764070.1"/>
    </source>
</evidence>
<dbReference type="Gene3D" id="2.40.440.10">
    <property type="entry name" value="L,D-transpeptidase catalytic domain-like"/>
    <property type="match status" value="1"/>
</dbReference>
<gene>
    <name evidence="10" type="ORF">GCM10009107_49750</name>
</gene>
<dbReference type="InterPro" id="IPR038063">
    <property type="entry name" value="Transpep_catalytic_dom"/>
</dbReference>
<comment type="similarity">
    <text evidence="2">Belongs to the YkuD family.</text>
</comment>